<dbReference type="Pfam" id="PF04145">
    <property type="entry name" value="Ctr"/>
    <property type="match status" value="1"/>
</dbReference>
<feature type="transmembrane region" description="Helical" evidence="4">
    <location>
        <begin position="103"/>
        <end position="123"/>
    </location>
</feature>
<keyword evidence="4" id="KW-0187">Copper transport</keyword>
<proteinExistence type="inferred from homology"/>
<protein>
    <recommendedName>
        <fullName evidence="4">Copper transport protein</fullName>
    </recommendedName>
</protein>
<dbReference type="OrthoDB" id="161814at2759"/>
<comment type="similarity">
    <text evidence="4">Belongs to the copper transporter (Ctr) (TC 1.A.56) family. SLC31A subfamily.</text>
</comment>
<dbReference type="GO" id="GO:0005375">
    <property type="term" value="F:copper ion transmembrane transporter activity"/>
    <property type="evidence" value="ECO:0007669"/>
    <property type="project" value="UniProtKB-UniRule"/>
</dbReference>
<keyword evidence="6" id="KW-1185">Reference proteome</keyword>
<evidence type="ECO:0000256" key="3">
    <source>
        <dbReference type="ARBA" id="ARBA00023136"/>
    </source>
</evidence>
<feature type="transmembrane region" description="Helical" evidence="4">
    <location>
        <begin position="40"/>
        <end position="60"/>
    </location>
</feature>
<reference evidence="5" key="1">
    <citation type="submission" date="2021-06" db="EMBL/GenBank/DDBJ databases">
        <authorList>
            <person name="Kallberg Y."/>
            <person name="Tangrot J."/>
            <person name="Rosling A."/>
        </authorList>
    </citation>
    <scope>NUCLEOTIDE SEQUENCE</scope>
    <source>
        <strain evidence="5">MA453B</strain>
    </source>
</reference>
<dbReference type="Proteomes" id="UP000789405">
    <property type="component" value="Unassembled WGS sequence"/>
</dbReference>
<keyword evidence="2 4" id="KW-1133">Transmembrane helix</keyword>
<evidence type="ECO:0000313" key="5">
    <source>
        <dbReference type="EMBL" id="CAG8776112.1"/>
    </source>
</evidence>
<keyword evidence="3 4" id="KW-0472">Membrane</keyword>
<comment type="subcellular location">
    <subcellularLocation>
        <location evidence="4">Membrane</location>
        <topology evidence="4">Multi-pass membrane protein</topology>
    </subcellularLocation>
</comment>
<keyword evidence="4" id="KW-0186">Copper</keyword>
<sequence length="163" mass="18939">MDHGDHGNGNNNFRCSMKMLFNWDTTNLCIVFSWWKVNGVPLLILSCFFVASIGVVYELLKYLSRKYDEKIYESCYVQISNDEEENPPVLVNRVVKLTRKQQLIRSFIYAIQAFISFFIMLIFMTYNGFLMISVVIGAGIGFFLFGKQTVSNREEDDRVVNCH</sequence>
<dbReference type="GO" id="GO:0016020">
    <property type="term" value="C:membrane"/>
    <property type="evidence" value="ECO:0007669"/>
    <property type="project" value="UniProtKB-SubCell"/>
</dbReference>
<keyword evidence="4" id="KW-0406">Ion transport</keyword>
<name>A0A9N9NVJ6_9GLOM</name>
<dbReference type="AlphaFoldDB" id="A0A9N9NVJ6"/>
<evidence type="ECO:0000256" key="1">
    <source>
        <dbReference type="ARBA" id="ARBA00022692"/>
    </source>
</evidence>
<dbReference type="PANTHER" id="PTHR12483">
    <property type="entry name" value="SOLUTE CARRIER FAMILY 31 COPPER TRANSPORTERS"/>
    <property type="match status" value="1"/>
</dbReference>
<dbReference type="InterPro" id="IPR007274">
    <property type="entry name" value="Cop_transporter"/>
</dbReference>
<accession>A0A9N9NVJ6</accession>
<keyword evidence="1 4" id="KW-0812">Transmembrane</keyword>
<organism evidence="5 6">
    <name type="scientific">Dentiscutata erythropus</name>
    <dbReference type="NCBI Taxonomy" id="1348616"/>
    <lineage>
        <taxon>Eukaryota</taxon>
        <taxon>Fungi</taxon>
        <taxon>Fungi incertae sedis</taxon>
        <taxon>Mucoromycota</taxon>
        <taxon>Glomeromycotina</taxon>
        <taxon>Glomeromycetes</taxon>
        <taxon>Diversisporales</taxon>
        <taxon>Gigasporaceae</taxon>
        <taxon>Dentiscutata</taxon>
    </lineage>
</organism>
<dbReference type="PANTHER" id="PTHR12483:SF115">
    <property type="entry name" value="COPPER TRANSPORT PROTEIN"/>
    <property type="match status" value="1"/>
</dbReference>
<keyword evidence="4" id="KW-0813">Transport</keyword>
<evidence type="ECO:0000256" key="4">
    <source>
        <dbReference type="RuleBase" id="RU367022"/>
    </source>
</evidence>
<evidence type="ECO:0000256" key="2">
    <source>
        <dbReference type="ARBA" id="ARBA00022989"/>
    </source>
</evidence>
<dbReference type="EMBL" id="CAJVPY010020565">
    <property type="protein sequence ID" value="CAG8776112.1"/>
    <property type="molecule type" value="Genomic_DNA"/>
</dbReference>
<comment type="caution">
    <text evidence="5">The sequence shown here is derived from an EMBL/GenBank/DDBJ whole genome shotgun (WGS) entry which is preliminary data.</text>
</comment>
<feature type="transmembrane region" description="Helical" evidence="4">
    <location>
        <begin position="129"/>
        <end position="146"/>
    </location>
</feature>
<gene>
    <name evidence="5" type="ORF">DERYTH_LOCUS19168</name>
</gene>
<evidence type="ECO:0000313" key="6">
    <source>
        <dbReference type="Proteomes" id="UP000789405"/>
    </source>
</evidence>